<feature type="compositionally biased region" description="Low complexity" evidence="2">
    <location>
        <begin position="1"/>
        <end position="23"/>
    </location>
</feature>
<dbReference type="EMBL" id="LGTL01000005">
    <property type="protein sequence ID" value="KPA82207.1"/>
    <property type="molecule type" value="Genomic_DNA"/>
</dbReference>
<dbReference type="GeneID" id="26903618"/>
<dbReference type="RefSeq" id="XP_015660646.1">
    <property type="nucleotide sequence ID" value="XM_015800639.1"/>
</dbReference>
<sequence length="302" mass="33919">MMFRAHPPAAGPRPRSAASATPARQHKGGEGRSKRCRSPCNDELRYKELQRHKQNLQQRVRQQVEVLAGLEESILDFYYTHTIRYEPLLQQHASSPSTSALSDDVIKLFPELSGPLVGGDDSAAGRAPSAVPSKTRYYYDSALMRLYREAAIQERDLAQLYAGEEAKVTATERQIQNDIIDGALASQLSTERDAREALSKLQAALATLQSKCSEREASIGDVEATIEATEKAVEACTKRKALLEAKKQEQMDNAEKIKEEVAVFRRSVEAAARELEKRTRNNQSLEEEIARRKALLRRRRKE</sequence>
<proteinExistence type="predicted"/>
<dbReference type="OMA" id="PAKTRYY"/>
<keyword evidence="1" id="KW-0175">Coiled coil</keyword>
<protein>
    <submittedName>
        <fullName evidence="3">Uncharacterized protein</fullName>
    </submittedName>
</protein>
<dbReference type="Proteomes" id="UP000037923">
    <property type="component" value="Unassembled WGS sequence"/>
</dbReference>
<keyword evidence="4" id="KW-1185">Reference proteome</keyword>
<evidence type="ECO:0000256" key="1">
    <source>
        <dbReference type="SAM" id="Coils"/>
    </source>
</evidence>
<gene>
    <name evidence="3" type="ORF">ABB37_03327</name>
</gene>
<dbReference type="OrthoDB" id="272796at2759"/>
<evidence type="ECO:0000256" key="2">
    <source>
        <dbReference type="SAM" id="MobiDB-lite"/>
    </source>
</evidence>
<feature type="region of interest" description="Disordered" evidence="2">
    <location>
        <begin position="1"/>
        <end position="40"/>
    </location>
</feature>
<comment type="caution">
    <text evidence="3">The sequence shown here is derived from an EMBL/GenBank/DDBJ whole genome shotgun (WGS) entry which is preliminary data.</text>
</comment>
<reference evidence="3 4" key="1">
    <citation type="submission" date="2015-07" db="EMBL/GenBank/DDBJ databases">
        <title>High-quality genome of monoxenous trypanosomatid Leptomonas pyrrhocoris.</title>
        <authorList>
            <person name="Flegontov P."/>
            <person name="Butenko A."/>
            <person name="Firsov S."/>
            <person name="Vlcek C."/>
            <person name="Logacheva M.D."/>
            <person name="Field M."/>
            <person name="Filatov D."/>
            <person name="Flegontova O."/>
            <person name="Gerasimov E."/>
            <person name="Jackson A.P."/>
            <person name="Kelly S."/>
            <person name="Opperdoes F."/>
            <person name="O'Reilly A."/>
            <person name="Votypka J."/>
            <person name="Yurchenko V."/>
            <person name="Lukes J."/>
        </authorList>
    </citation>
    <scope>NUCLEOTIDE SEQUENCE [LARGE SCALE GENOMIC DNA]</scope>
    <source>
        <strain evidence="3">H10</strain>
    </source>
</reference>
<dbReference type="AlphaFoldDB" id="A0A0M9G4Q7"/>
<evidence type="ECO:0000313" key="4">
    <source>
        <dbReference type="Proteomes" id="UP000037923"/>
    </source>
</evidence>
<feature type="coiled-coil region" evidence="1">
    <location>
        <begin position="191"/>
        <end position="302"/>
    </location>
</feature>
<accession>A0A0M9G4Q7</accession>
<organism evidence="3 4">
    <name type="scientific">Leptomonas pyrrhocoris</name>
    <name type="common">Firebug parasite</name>
    <dbReference type="NCBI Taxonomy" id="157538"/>
    <lineage>
        <taxon>Eukaryota</taxon>
        <taxon>Discoba</taxon>
        <taxon>Euglenozoa</taxon>
        <taxon>Kinetoplastea</taxon>
        <taxon>Metakinetoplastina</taxon>
        <taxon>Trypanosomatida</taxon>
        <taxon>Trypanosomatidae</taxon>
        <taxon>Leishmaniinae</taxon>
        <taxon>Leptomonas</taxon>
    </lineage>
</organism>
<dbReference type="VEuPathDB" id="TriTrypDB:LpyrH10_05_1870"/>
<evidence type="ECO:0000313" key="3">
    <source>
        <dbReference type="EMBL" id="KPA82207.1"/>
    </source>
</evidence>
<name>A0A0M9G4Q7_LEPPY</name>
<feature type="coiled-coil region" evidence="1">
    <location>
        <begin position="46"/>
        <end position="73"/>
    </location>
</feature>